<protein>
    <recommendedName>
        <fullName evidence="1">Sdz-33 F-box domain-containing protein</fullName>
    </recommendedName>
</protein>
<dbReference type="AlphaFoldDB" id="G0N3H5"/>
<dbReference type="InterPro" id="IPR012885">
    <property type="entry name" value="F-box_Sdz-33"/>
</dbReference>
<sequence>MEFIDPFPLLRLPMDSRMNVLRNMEILRFKLAFPPSFMSYIFRMGFSLLSKSAKHLIKSLNLKADEVVVQAHELCVLSVKFKGQFIQFGFASKRDLRRGRIRPRFDQVIPTAKILVFYNTVKDDHHWNQPEFTARDWFEHFCSVFHRSKIDYISVNRPTININSMKEAVKGLEVLKILFRPDSTNQYTQEVLQTFPKVTSLHFHRNFFGTVTKTHQCFIQNLYQLVFVDGIPITLNDLLVINSTHIFVKGTNWTEQTLNQFLKLWRLGSCPYLEHFSITLVNNQEGLNKEVVLKGLKSMEMGETVRFFDRWDMEDERGRRPRKQKVEKGIDIWRHNGTCATIVLEKWSHHSSFKFFVWS</sequence>
<dbReference type="Proteomes" id="UP000008068">
    <property type="component" value="Unassembled WGS sequence"/>
</dbReference>
<dbReference type="OrthoDB" id="5910405at2759"/>
<dbReference type="EMBL" id="GL379834">
    <property type="protein sequence ID" value="EGT51586.1"/>
    <property type="molecule type" value="Genomic_DNA"/>
</dbReference>
<evidence type="ECO:0000259" key="1">
    <source>
        <dbReference type="Pfam" id="PF07735"/>
    </source>
</evidence>
<proteinExistence type="predicted"/>
<dbReference type="OMA" id="WDMEDER"/>
<evidence type="ECO:0000313" key="3">
    <source>
        <dbReference type="Proteomes" id="UP000008068"/>
    </source>
</evidence>
<dbReference type="PANTHER" id="PTHR22899">
    <property type="entry name" value="CYCLIN-RELATED F-BOX FAMILY"/>
    <property type="match status" value="1"/>
</dbReference>
<dbReference type="eggNOG" id="ENOG502TKI4">
    <property type="taxonomic scope" value="Eukaryota"/>
</dbReference>
<keyword evidence="3" id="KW-1185">Reference proteome</keyword>
<feature type="domain" description="Sdz-33 F-box" evidence="1">
    <location>
        <begin position="214"/>
        <end position="278"/>
    </location>
</feature>
<dbReference type="Pfam" id="PF07735">
    <property type="entry name" value="FBA_2"/>
    <property type="match status" value="1"/>
</dbReference>
<dbReference type="HOGENOM" id="CLU_028840_1_3_1"/>
<dbReference type="InterPro" id="IPR053222">
    <property type="entry name" value="Zygotic_Embryogenesis-Asso"/>
</dbReference>
<accession>G0N3H5</accession>
<organism evidence="3">
    <name type="scientific">Caenorhabditis brenneri</name>
    <name type="common">Nematode worm</name>
    <dbReference type="NCBI Taxonomy" id="135651"/>
    <lineage>
        <taxon>Eukaryota</taxon>
        <taxon>Metazoa</taxon>
        <taxon>Ecdysozoa</taxon>
        <taxon>Nematoda</taxon>
        <taxon>Chromadorea</taxon>
        <taxon>Rhabditida</taxon>
        <taxon>Rhabditina</taxon>
        <taxon>Rhabditomorpha</taxon>
        <taxon>Rhabditoidea</taxon>
        <taxon>Rhabditidae</taxon>
        <taxon>Peloderinae</taxon>
        <taxon>Caenorhabditis</taxon>
    </lineage>
</organism>
<dbReference type="InParanoid" id="G0N3H5"/>
<dbReference type="FunCoup" id="G0N3H5">
    <property type="interactions" value="1114"/>
</dbReference>
<name>G0N3H5_CAEBE</name>
<gene>
    <name evidence="2" type="ORF">CAEBREN_17594</name>
</gene>
<evidence type="ECO:0000313" key="2">
    <source>
        <dbReference type="EMBL" id="EGT51586.1"/>
    </source>
</evidence>
<reference evidence="3" key="1">
    <citation type="submission" date="2011-07" db="EMBL/GenBank/DDBJ databases">
        <authorList>
            <consortium name="Caenorhabditis brenneri Sequencing and Analysis Consortium"/>
            <person name="Wilson R.K."/>
        </authorList>
    </citation>
    <scope>NUCLEOTIDE SEQUENCE [LARGE SCALE GENOMIC DNA]</scope>
    <source>
        <strain evidence="3">PB2801</strain>
    </source>
</reference>